<dbReference type="InterPro" id="IPR008538">
    <property type="entry name" value="Uma2"/>
</dbReference>
<feature type="domain" description="Putative restriction endonuclease" evidence="2">
    <location>
        <begin position="37"/>
        <end position="174"/>
    </location>
</feature>
<protein>
    <recommendedName>
        <fullName evidence="2">Putative restriction endonuclease domain-containing protein</fullName>
    </recommendedName>
</protein>
<dbReference type="eggNOG" id="COG4636">
    <property type="taxonomic scope" value="Bacteria"/>
</dbReference>
<dbReference type="EMBL" id="AJTX02000008">
    <property type="protein sequence ID" value="KKI98498.1"/>
    <property type="molecule type" value="Genomic_DNA"/>
</dbReference>
<dbReference type="STRING" id="317619.GCA_000332315_02799"/>
<feature type="region of interest" description="Disordered" evidence="1">
    <location>
        <begin position="223"/>
        <end position="252"/>
    </location>
</feature>
<organism evidence="3 4">
    <name type="scientific">Prochlorothrix hollandica PCC 9006 = CALU 1027</name>
    <dbReference type="NCBI Taxonomy" id="317619"/>
    <lineage>
        <taxon>Bacteria</taxon>
        <taxon>Bacillati</taxon>
        <taxon>Cyanobacteriota</taxon>
        <taxon>Cyanophyceae</taxon>
        <taxon>Prochlorotrichales</taxon>
        <taxon>Prochlorotrichaceae</taxon>
        <taxon>Prochlorothrix</taxon>
    </lineage>
</organism>
<dbReference type="Proteomes" id="UP000034681">
    <property type="component" value="Unassembled WGS sequence"/>
</dbReference>
<feature type="compositionally biased region" description="Low complexity" evidence="1">
    <location>
        <begin position="1"/>
        <end position="18"/>
    </location>
</feature>
<evidence type="ECO:0000256" key="1">
    <source>
        <dbReference type="SAM" id="MobiDB-lite"/>
    </source>
</evidence>
<dbReference type="AlphaFoldDB" id="A0A0M2PV19"/>
<proteinExistence type="predicted"/>
<dbReference type="RefSeq" id="WP_017713101.1">
    <property type="nucleotide sequence ID" value="NZ_KB235938.1"/>
</dbReference>
<gene>
    <name evidence="3" type="ORF">PROH_19000</name>
</gene>
<feature type="region of interest" description="Disordered" evidence="1">
    <location>
        <begin position="1"/>
        <end position="32"/>
    </location>
</feature>
<sequence length="270" mass="31231">MLSVDPQLNPQLNPQLLPSTEELPCSDDTPVDNEDQNLLPNLLLFALASLWADRQDWYFGVDMAVYHTTGENPRIPVVPDGFLSLNVERKKGGKSRRSYALWEENWMVPTLVLEMVSHKPGGEYGDKMALYGRLGVLYYAIYNPEFWRRDRHRPLEVYKLIQGQYALQGGEPYWMPEVGLGLGRHQQTLWGIDQELLAWFDDQGQPQVLPEVTRQQWLWERQRADTAQGQAQQERQRADTAQSQAQQERQRADRLADYIRSLGLDPNQLP</sequence>
<evidence type="ECO:0000259" key="2">
    <source>
        <dbReference type="Pfam" id="PF05685"/>
    </source>
</evidence>
<dbReference type="PANTHER" id="PTHR33352:SF3">
    <property type="entry name" value="SLR1612 PROTEIN"/>
    <property type="match status" value="1"/>
</dbReference>
<feature type="compositionally biased region" description="Low complexity" evidence="1">
    <location>
        <begin position="227"/>
        <end position="247"/>
    </location>
</feature>
<dbReference type="CDD" id="cd06260">
    <property type="entry name" value="DUF820-like"/>
    <property type="match status" value="1"/>
</dbReference>
<name>A0A0M2PV19_PROHO</name>
<dbReference type="Pfam" id="PF05685">
    <property type="entry name" value="Uma2"/>
    <property type="match status" value="1"/>
</dbReference>
<keyword evidence="4" id="KW-1185">Reference proteome</keyword>
<dbReference type="PANTHER" id="PTHR33352">
    <property type="entry name" value="SLR1095 PROTEIN"/>
    <property type="match status" value="1"/>
</dbReference>
<dbReference type="OrthoDB" id="510080at2"/>
<comment type="caution">
    <text evidence="3">The sequence shown here is derived from an EMBL/GenBank/DDBJ whole genome shotgun (WGS) entry which is preliminary data.</text>
</comment>
<dbReference type="SUPFAM" id="SSF52980">
    <property type="entry name" value="Restriction endonuclease-like"/>
    <property type="match status" value="1"/>
</dbReference>
<evidence type="ECO:0000313" key="3">
    <source>
        <dbReference type="EMBL" id="KKI98498.1"/>
    </source>
</evidence>
<reference evidence="3" key="1">
    <citation type="submission" date="2015-04" db="EMBL/GenBank/DDBJ databases">
        <authorList>
            <person name="Chernyaeva E.N."/>
            <person name="Velichko N.V."/>
            <person name="Rayko M.P."/>
            <person name="Pinevich A.V."/>
        </authorList>
    </citation>
    <scope>NUCLEOTIDE SEQUENCE</scope>
    <source>
        <strain evidence="3">CALU 1027</strain>
    </source>
</reference>
<evidence type="ECO:0000313" key="4">
    <source>
        <dbReference type="Proteomes" id="UP000034681"/>
    </source>
</evidence>
<accession>A0A0M2PV19</accession>
<dbReference type="InterPro" id="IPR011335">
    <property type="entry name" value="Restrct_endonuc-II-like"/>
</dbReference>